<dbReference type="InterPro" id="IPR050465">
    <property type="entry name" value="UPF0194_transport"/>
</dbReference>
<dbReference type="AlphaFoldDB" id="A0A4Y9RT40"/>
<dbReference type="EMBL" id="SPVF01000260">
    <property type="protein sequence ID" value="TFW11451.1"/>
    <property type="molecule type" value="Genomic_DNA"/>
</dbReference>
<dbReference type="InterPro" id="IPR058627">
    <property type="entry name" value="MdtA-like_C"/>
</dbReference>
<sequence length="415" mass="45070">MDQPLDPRIQTRQRRLRMLAAVAILATVAASAFGLNRLIRPAVSAQDVTIAVIQRGTLANTVSASGTVIPVHEEMVTSPVTTRVAKVVAKPGKEVAQGELLLQLDDKDIRLTIDGLHEQLAQQENKIAALTQELEQKRKQLVAAIELLQLDLKSAEARWQRFQKLRSSGAVSGEDLLTAELNVQRIQVQLRQQQEQIEDSKRSTRTSIDGALLQKSILQKQLAQQERQLASAQVRAPFAGVLTWLAEDEGATVNAGQVVARVSETSNFRVEATLSDFHAHSIAAGQAARIEHNGQTLTGKVQTVLPEIQNGTMKVLLALDQPHHPLLRNKLRVEAWIVTSGAAQTLVASAGPAFNGSGRQAVWVVGEGRAVKRELQIGASDGKNVEIASGATAGERLIVSDMSRYKDLDTLRVTQ</sequence>
<evidence type="ECO:0000313" key="7">
    <source>
        <dbReference type="Proteomes" id="UP000298438"/>
    </source>
</evidence>
<accession>A0A4Y9RT40</accession>
<dbReference type="Gene3D" id="2.40.30.170">
    <property type="match status" value="1"/>
</dbReference>
<evidence type="ECO:0000259" key="5">
    <source>
        <dbReference type="Pfam" id="PF25967"/>
    </source>
</evidence>
<dbReference type="Proteomes" id="UP000298438">
    <property type="component" value="Unassembled WGS sequence"/>
</dbReference>
<dbReference type="PANTHER" id="PTHR32347:SF14">
    <property type="entry name" value="EFFLUX SYSTEM COMPONENT YKNX-RELATED"/>
    <property type="match status" value="1"/>
</dbReference>
<dbReference type="InterPro" id="IPR058625">
    <property type="entry name" value="MdtA-like_BSH"/>
</dbReference>
<comment type="subcellular location">
    <subcellularLocation>
        <location evidence="1">Cell envelope</location>
    </subcellularLocation>
</comment>
<evidence type="ECO:0000256" key="3">
    <source>
        <dbReference type="SAM" id="Coils"/>
    </source>
</evidence>
<keyword evidence="2 3" id="KW-0175">Coiled coil</keyword>
<dbReference type="Gene3D" id="2.40.420.20">
    <property type="match status" value="1"/>
</dbReference>
<dbReference type="Gene3D" id="2.40.50.100">
    <property type="match status" value="1"/>
</dbReference>
<organism evidence="6 7">
    <name type="scientific">Zemynaea arenosa</name>
    <dbReference type="NCBI Taxonomy" id="2561931"/>
    <lineage>
        <taxon>Bacteria</taxon>
        <taxon>Pseudomonadati</taxon>
        <taxon>Pseudomonadota</taxon>
        <taxon>Betaproteobacteria</taxon>
        <taxon>Burkholderiales</taxon>
        <taxon>Oxalobacteraceae</taxon>
        <taxon>Telluria group</taxon>
        <taxon>Zemynaea</taxon>
    </lineage>
</organism>
<evidence type="ECO:0000313" key="6">
    <source>
        <dbReference type="EMBL" id="TFW11451.1"/>
    </source>
</evidence>
<dbReference type="Gene3D" id="1.10.287.470">
    <property type="entry name" value="Helix hairpin bin"/>
    <property type="match status" value="1"/>
</dbReference>
<evidence type="ECO:0000256" key="2">
    <source>
        <dbReference type="ARBA" id="ARBA00023054"/>
    </source>
</evidence>
<dbReference type="SUPFAM" id="SSF111369">
    <property type="entry name" value="HlyD-like secretion proteins"/>
    <property type="match status" value="1"/>
</dbReference>
<evidence type="ECO:0000256" key="1">
    <source>
        <dbReference type="ARBA" id="ARBA00004196"/>
    </source>
</evidence>
<dbReference type="Pfam" id="PF25967">
    <property type="entry name" value="RND-MFP_C"/>
    <property type="match status" value="1"/>
</dbReference>
<comment type="caution">
    <text evidence="6">The sequence shown here is derived from an EMBL/GenBank/DDBJ whole genome shotgun (WGS) entry which is preliminary data.</text>
</comment>
<proteinExistence type="predicted"/>
<dbReference type="RefSeq" id="WP_135209271.1">
    <property type="nucleotide sequence ID" value="NZ_SPVF01000260.1"/>
</dbReference>
<protein>
    <submittedName>
        <fullName evidence="6">HlyD family efflux transporter periplasmic adaptor subunit</fullName>
    </submittedName>
</protein>
<feature type="domain" description="Multidrug resistance protein MdtA-like barrel-sandwich hybrid" evidence="4">
    <location>
        <begin position="76"/>
        <end position="260"/>
    </location>
</feature>
<dbReference type="Pfam" id="PF25917">
    <property type="entry name" value="BSH_RND"/>
    <property type="match status" value="1"/>
</dbReference>
<feature type="coiled-coil region" evidence="3">
    <location>
        <begin position="113"/>
        <end position="235"/>
    </location>
</feature>
<evidence type="ECO:0000259" key="4">
    <source>
        <dbReference type="Pfam" id="PF25917"/>
    </source>
</evidence>
<feature type="domain" description="Multidrug resistance protein MdtA-like C-terminal permuted SH3" evidence="5">
    <location>
        <begin position="358"/>
        <end position="403"/>
    </location>
</feature>
<dbReference type="GO" id="GO:0030313">
    <property type="term" value="C:cell envelope"/>
    <property type="evidence" value="ECO:0007669"/>
    <property type="project" value="UniProtKB-SubCell"/>
</dbReference>
<name>A0A4Y9RT40_9BURK</name>
<dbReference type="OrthoDB" id="9806939at2"/>
<reference evidence="6 7" key="1">
    <citation type="submission" date="2019-03" db="EMBL/GenBank/DDBJ databases">
        <title>Draft Genome Sequence of Massilia arenosa sp. nov., a Novel Massilia Species Isolated from a Sandy-loam Maize Soil.</title>
        <authorList>
            <person name="Raths R."/>
            <person name="Peta V."/>
            <person name="Bucking H."/>
        </authorList>
    </citation>
    <scope>NUCLEOTIDE SEQUENCE [LARGE SCALE GENOMIC DNA]</scope>
    <source>
        <strain evidence="6 7">MC02</strain>
    </source>
</reference>
<keyword evidence="7" id="KW-1185">Reference proteome</keyword>
<dbReference type="PANTHER" id="PTHR32347">
    <property type="entry name" value="EFFLUX SYSTEM COMPONENT YKNX-RELATED"/>
    <property type="match status" value="1"/>
</dbReference>
<gene>
    <name evidence="6" type="ORF">E4L96_21505</name>
</gene>